<dbReference type="RefSeq" id="WP_377089047.1">
    <property type="nucleotide sequence ID" value="NZ_JBHSJL010000014.1"/>
</dbReference>
<organism evidence="6 7">
    <name type="scientific">Rubritalea tangerina</name>
    <dbReference type="NCBI Taxonomy" id="430798"/>
    <lineage>
        <taxon>Bacteria</taxon>
        <taxon>Pseudomonadati</taxon>
        <taxon>Verrucomicrobiota</taxon>
        <taxon>Verrucomicrobiia</taxon>
        <taxon>Verrucomicrobiales</taxon>
        <taxon>Rubritaleaceae</taxon>
        <taxon>Rubritalea</taxon>
    </lineage>
</organism>
<evidence type="ECO:0000256" key="4">
    <source>
        <dbReference type="ARBA" id="ARBA00022833"/>
    </source>
</evidence>
<dbReference type="EMBL" id="JBHUJB010000013">
    <property type="protein sequence ID" value="MFD2157800.1"/>
    <property type="molecule type" value="Genomic_DNA"/>
</dbReference>
<dbReference type="SMART" id="SM00849">
    <property type="entry name" value="Lactamase_B"/>
    <property type="match status" value="1"/>
</dbReference>
<feature type="domain" description="Metallo-beta-lactamase" evidence="5">
    <location>
        <begin position="89"/>
        <end position="232"/>
    </location>
</feature>
<keyword evidence="2" id="KW-0479">Metal-binding</keyword>
<dbReference type="PANTHER" id="PTHR46233:SF3">
    <property type="entry name" value="HYDROXYACYLGLUTATHIONE HYDROLASE GLOC"/>
    <property type="match status" value="1"/>
</dbReference>
<protein>
    <submittedName>
        <fullName evidence="6">MBL fold metallo-hydrolase</fullName>
    </submittedName>
</protein>
<evidence type="ECO:0000313" key="7">
    <source>
        <dbReference type="Proteomes" id="UP001597389"/>
    </source>
</evidence>
<keyword evidence="4" id="KW-0862">Zinc</keyword>
<dbReference type="InterPro" id="IPR051453">
    <property type="entry name" value="MBL_Glyoxalase_II"/>
</dbReference>
<evidence type="ECO:0000256" key="2">
    <source>
        <dbReference type="ARBA" id="ARBA00022723"/>
    </source>
</evidence>
<dbReference type="Pfam" id="PF00753">
    <property type="entry name" value="Lactamase_B"/>
    <property type="match status" value="1"/>
</dbReference>
<evidence type="ECO:0000313" key="6">
    <source>
        <dbReference type="EMBL" id="MFD2157800.1"/>
    </source>
</evidence>
<accession>A0ABW4Z746</accession>
<dbReference type="PANTHER" id="PTHR46233">
    <property type="entry name" value="HYDROXYACYLGLUTATHIONE HYDROLASE GLOC"/>
    <property type="match status" value="1"/>
</dbReference>
<dbReference type="InterPro" id="IPR001279">
    <property type="entry name" value="Metallo-B-lactamas"/>
</dbReference>
<evidence type="ECO:0000259" key="5">
    <source>
        <dbReference type="SMART" id="SM00849"/>
    </source>
</evidence>
<comment type="caution">
    <text evidence="6">The sequence shown here is derived from an EMBL/GenBank/DDBJ whole genome shotgun (WGS) entry which is preliminary data.</text>
</comment>
<gene>
    <name evidence="6" type="ORF">ACFSW8_02685</name>
</gene>
<sequence length="248" mass="27141">MLEDDYNDCLSKAIRGHGCSVMQLAHLAGINEKRISNCLAGTEDASVIHSIAPHLQLNANKLIALKHYQPTTPELPALTRVISPFGHLGVNAYLLQLDEQSIVFDTGTDSTELLSFTPQPSHLFITHGHPDHTAGIVEFDMSQKHFPEELQHGQIIQLEDIQIKVLDVSGHFTPARAYFITGTPYPICIVGDAIFAGSVGKCLNSELYTTALANIRDHILSLPENTILCPGHGPMTTVAQERANNPFF</sequence>
<comment type="cofactor">
    <cofactor evidence="1">
        <name>Zn(2+)</name>
        <dbReference type="ChEBI" id="CHEBI:29105"/>
    </cofactor>
</comment>
<dbReference type="Gene3D" id="3.60.15.10">
    <property type="entry name" value="Ribonuclease Z/Hydroxyacylglutathione hydrolase-like"/>
    <property type="match status" value="2"/>
</dbReference>
<dbReference type="SUPFAM" id="SSF56281">
    <property type="entry name" value="Metallo-hydrolase/oxidoreductase"/>
    <property type="match status" value="1"/>
</dbReference>
<dbReference type="Proteomes" id="UP001597389">
    <property type="component" value="Unassembled WGS sequence"/>
</dbReference>
<name>A0ABW4Z746_9BACT</name>
<evidence type="ECO:0000256" key="1">
    <source>
        <dbReference type="ARBA" id="ARBA00001947"/>
    </source>
</evidence>
<dbReference type="InterPro" id="IPR036866">
    <property type="entry name" value="RibonucZ/Hydroxyglut_hydro"/>
</dbReference>
<evidence type="ECO:0000256" key="3">
    <source>
        <dbReference type="ARBA" id="ARBA00022801"/>
    </source>
</evidence>
<keyword evidence="3" id="KW-0378">Hydrolase</keyword>
<keyword evidence="7" id="KW-1185">Reference proteome</keyword>
<proteinExistence type="predicted"/>
<reference evidence="7" key="1">
    <citation type="journal article" date="2019" name="Int. J. Syst. Evol. Microbiol.">
        <title>The Global Catalogue of Microorganisms (GCM) 10K type strain sequencing project: providing services to taxonomists for standard genome sequencing and annotation.</title>
        <authorList>
            <consortium name="The Broad Institute Genomics Platform"/>
            <consortium name="The Broad Institute Genome Sequencing Center for Infectious Disease"/>
            <person name="Wu L."/>
            <person name="Ma J."/>
        </authorList>
    </citation>
    <scope>NUCLEOTIDE SEQUENCE [LARGE SCALE GENOMIC DNA]</scope>
    <source>
        <strain evidence="7">CCUG 57942</strain>
    </source>
</reference>